<reference evidence="2" key="1">
    <citation type="submission" date="2019-04" db="EMBL/GenBank/DDBJ databases">
        <title>Evolution of Biomass-Degrading Anaerobic Consortia Revealed by Metagenomics.</title>
        <authorList>
            <person name="Peng X."/>
        </authorList>
    </citation>
    <scope>NUCLEOTIDE SEQUENCE</scope>
    <source>
        <strain evidence="2">SIG311</strain>
    </source>
</reference>
<dbReference type="SUPFAM" id="SSF160631">
    <property type="entry name" value="SMI1/KNR4-like"/>
    <property type="match status" value="1"/>
</dbReference>
<dbReference type="AlphaFoldDB" id="A0A927UAZ3"/>
<dbReference type="Proteomes" id="UP000766246">
    <property type="component" value="Unassembled WGS sequence"/>
</dbReference>
<evidence type="ECO:0000313" key="2">
    <source>
        <dbReference type="EMBL" id="MBE5920346.1"/>
    </source>
</evidence>
<dbReference type="InterPro" id="IPR018958">
    <property type="entry name" value="Knr4/Smi1-like_dom"/>
</dbReference>
<protein>
    <recommendedName>
        <fullName evidence="1">Knr4/Smi1-like domain-containing protein</fullName>
    </recommendedName>
</protein>
<dbReference type="Pfam" id="PF09346">
    <property type="entry name" value="SMI1_KNR4"/>
    <property type="match status" value="1"/>
</dbReference>
<comment type="caution">
    <text evidence="2">The sequence shown here is derived from an EMBL/GenBank/DDBJ whole genome shotgun (WGS) entry which is preliminary data.</text>
</comment>
<feature type="domain" description="Knr4/Smi1-like" evidence="1">
    <location>
        <begin position="21"/>
        <end position="107"/>
    </location>
</feature>
<accession>A0A927UAZ3</accession>
<gene>
    <name evidence="2" type="ORF">E7272_10965</name>
</gene>
<sequence>METINISNIKRIDGFDYPMGYETIVDLNLVDFEYWYFIPDSQLDNRYNGMNERYPNRKYIPFARRDDNDDIACFEEGKGEKVFIVHDFADEGYEQRKTYDNIWQWMKAAIDELIEENQ</sequence>
<evidence type="ECO:0000313" key="3">
    <source>
        <dbReference type="Proteomes" id="UP000766246"/>
    </source>
</evidence>
<organism evidence="2 3">
    <name type="scientific">Pseudobutyrivibrio ruminis</name>
    <dbReference type="NCBI Taxonomy" id="46206"/>
    <lineage>
        <taxon>Bacteria</taxon>
        <taxon>Bacillati</taxon>
        <taxon>Bacillota</taxon>
        <taxon>Clostridia</taxon>
        <taxon>Lachnospirales</taxon>
        <taxon>Lachnospiraceae</taxon>
        <taxon>Pseudobutyrivibrio</taxon>
    </lineage>
</organism>
<evidence type="ECO:0000259" key="1">
    <source>
        <dbReference type="Pfam" id="PF09346"/>
    </source>
</evidence>
<dbReference type="InterPro" id="IPR037883">
    <property type="entry name" value="Knr4/Smi1-like_sf"/>
</dbReference>
<proteinExistence type="predicted"/>
<dbReference type="EMBL" id="SVER01000030">
    <property type="protein sequence ID" value="MBE5920346.1"/>
    <property type="molecule type" value="Genomic_DNA"/>
</dbReference>
<name>A0A927UAZ3_9FIRM</name>